<sequence>MPSHVIPLASHLDFTNHPHHSSFVRENFSAAVSGSEAMNSNTPHTHSSTKRLARKDAETARGSLPSPAPSEGSVPCAMNPFGASMAQDQSTPQQSTTRMSQRSEQHVGRVRVSNPSTLSALSPLQDGTAIETPAAQTPTFRDGPSRNGQYSIQGEGPASNQHIAPVAISQHHFGPSLNLPRSDATISQHHFKLSLYLPRLDEFEAAARQAGVLSDKDTSILGILREAIQAGDFHFILLIRLLADRKTGSDMLPPVRTPFTKNGLDLIETICSPATDGSNNVRMFLAQFPEPFPVLVSHITALVLQSELNAISSFLHQLPGRWHTLVDNLKRAKTLPLPQDLSDALRTQSRILQRLMFRRLQNEKTWNGGWDAHLVERVFQLFIIDQEHFFRHGRLSHDAAMNRRLEYQQLLLFSSVANAGAYQRHLPPAVSSQSAILATQQQAPARSPGAISQQPLSRMPAAISFSPSLPSAAGRSLSSASHNQRTATASPQSSILIPAAGYLSAQPARPNNISSALHQAHLRSPVLKARKSLDLSVSSQERYYSYVSDLQVPPRHLARDTPVQRFSFTVDPVQFAKLPDTVDLNMGAPGNRSIDEGTQLFRFRCCHLPQTSITPSDSAWAGLDCIWRDYIYFTINDFILEPRCKLHYGKYLPIDLTAHIRPGDNVLTAYINRASTDTSPLDLAVAVEVVGFLTRSKMREDCLGNRLVLANDVLGSIKASLSPSSGSENDDEVAIVDSNINIPLFEPFSNARMFDLPVRGRNCAHRQAFDLDTFLETRRCPESSIATDVDVWKCPICNADVRPQELIVDGFLMHVRRVLGIRNMLDCRAIIVEKDGTWRPKQEPNKGEGPYDDEEQAVAGSRDGSAVAGATRQAQEVVDLDSD</sequence>
<name>A0ACC3S3C9_9PEZI</name>
<reference evidence="1" key="1">
    <citation type="submission" date="2024-02" db="EMBL/GenBank/DDBJ databases">
        <title>Metagenome Assembled Genome of Zalaria obscura JY119.</title>
        <authorList>
            <person name="Vighnesh L."/>
            <person name="Jagadeeshwari U."/>
            <person name="Venkata Ramana C."/>
            <person name="Sasikala C."/>
        </authorList>
    </citation>
    <scope>NUCLEOTIDE SEQUENCE</scope>
    <source>
        <strain evidence="1">JY119</strain>
    </source>
</reference>
<evidence type="ECO:0000313" key="2">
    <source>
        <dbReference type="Proteomes" id="UP001320706"/>
    </source>
</evidence>
<keyword evidence="2" id="KW-1185">Reference proteome</keyword>
<dbReference type="Proteomes" id="UP001320706">
    <property type="component" value="Unassembled WGS sequence"/>
</dbReference>
<protein>
    <submittedName>
        <fullName evidence="1">Uncharacterized protein</fullName>
    </submittedName>
</protein>
<evidence type="ECO:0000313" key="1">
    <source>
        <dbReference type="EMBL" id="KAK8194306.1"/>
    </source>
</evidence>
<organism evidence="1 2">
    <name type="scientific">Zalaria obscura</name>
    <dbReference type="NCBI Taxonomy" id="2024903"/>
    <lineage>
        <taxon>Eukaryota</taxon>
        <taxon>Fungi</taxon>
        <taxon>Dikarya</taxon>
        <taxon>Ascomycota</taxon>
        <taxon>Pezizomycotina</taxon>
        <taxon>Dothideomycetes</taxon>
        <taxon>Dothideomycetidae</taxon>
        <taxon>Dothideales</taxon>
        <taxon>Zalariaceae</taxon>
        <taxon>Zalaria</taxon>
    </lineage>
</organism>
<accession>A0ACC3S3C9</accession>
<proteinExistence type="predicted"/>
<dbReference type="EMBL" id="JAMKPW020000043">
    <property type="protein sequence ID" value="KAK8194306.1"/>
    <property type="molecule type" value="Genomic_DNA"/>
</dbReference>
<gene>
    <name evidence="1" type="ORF">M8818_007495</name>
</gene>
<comment type="caution">
    <text evidence="1">The sequence shown here is derived from an EMBL/GenBank/DDBJ whole genome shotgun (WGS) entry which is preliminary data.</text>
</comment>